<sequence>MERRPLRDVMQEHLSPITESSSITALRRSISSLSIGLGILGVVAAISIVTGVTSWAYAPGVLLLIIGGVLGGISFYTVFDIYKSRQFGLWAAIATASGAVAYGLAVAFS</sequence>
<dbReference type="EMBL" id="FRCS01000002">
    <property type="protein sequence ID" value="SHN06316.1"/>
    <property type="molecule type" value="Genomic_DNA"/>
</dbReference>
<organism evidence="2 3">
    <name type="scientific">Cryptosporangium aurantiacum</name>
    <dbReference type="NCBI Taxonomy" id="134849"/>
    <lineage>
        <taxon>Bacteria</taxon>
        <taxon>Bacillati</taxon>
        <taxon>Actinomycetota</taxon>
        <taxon>Actinomycetes</taxon>
        <taxon>Cryptosporangiales</taxon>
        <taxon>Cryptosporangiaceae</taxon>
        <taxon>Cryptosporangium</taxon>
    </lineage>
</organism>
<evidence type="ECO:0000256" key="1">
    <source>
        <dbReference type="SAM" id="Phobius"/>
    </source>
</evidence>
<accession>A0A1M7NQI8</accession>
<dbReference type="Proteomes" id="UP000184440">
    <property type="component" value="Unassembled WGS sequence"/>
</dbReference>
<evidence type="ECO:0000313" key="3">
    <source>
        <dbReference type="Proteomes" id="UP000184440"/>
    </source>
</evidence>
<evidence type="ECO:0000313" key="2">
    <source>
        <dbReference type="EMBL" id="SHN06316.1"/>
    </source>
</evidence>
<feature type="transmembrane region" description="Helical" evidence="1">
    <location>
        <begin position="55"/>
        <end position="75"/>
    </location>
</feature>
<dbReference type="AlphaFoldDB" id="A0A1M7NQI8"/>
<dbReference type="STRING" id="134849.SAMN05443668_102790"/>
<proteinExistence type="predicted"/>
<dbReference type="RefSeq" id="WP_143175130.1">
    <property type="nucleotide sequence ID" value="NZ_FRCS01000002.1"/>
</dbReference>
<keyword evidence="1" id="KW-1133">Transmembrane helix</keyword>
<feature type="transmembrane region" description="Helical" evidence="1">
    <location>
        <begin position="87"/>
        <end position="108"/>
    </location>
</feature>
<keyword evidence="3" id="KW-1185">Reference proteome</keyword>
<name>A0A1M7NQI8_9ACTN</name>
<protein>
    <submittedName>
        <fullName evidence="2">Uncharacterized protein</fullName>
    </submittedName>
</protein>
<feature type="transmembrane region" description="Helical" evidence="1">
    <location>
        <begin position="30"/>
        <end position="49"/>
    </location>
</feature>
<gene>
    <name evidence="2" type="ORF">SAMN05443668_102790</name>
</gene>
<reference evidence="2 3" key="1">
    <citation type="submission" date="2016-11" db="EMBL/GenBank/DDBJ databases">
        <authorList>
            <person name="Jaros S."/>
            <person name="Januszkiewicz K."/>
            <person name="Wedrychowicz H."/>
        </authorList>
    </citation>
    <scope>NUCLEOTIDE SEQUENCE [LARGE SCALE GENOMIC DNA]</scope>
    <source>
        <strain evidence="2 3">DSM 46144</strain>
    </source>
</reference>
<keyword evidence="1" id="KW-0472">Membrane</keyword>
<keyword evidence="1" id="KW-0812">Transmembrane</keyword>